<reference evidence="2 3" key="1">
    <citation type="submission" date="2018-08" db="EMBL/GenBank/DDBJ databases">
        <title>A genome reference for cultivated species of the human gut microbiota.</title>
        <authorList>
            <person name="Zou Y."/>
            <person name="Xue W."/>
            <person name="Luo G."/>
        </authorList>
    </citation>
    <scope>NUCLEOTIDE SEQUENCE [LARGE SCALE GENOMIC DNA]</scope>
    <source>
        <strain evidence="2 3">AF14-18</strain>
    </source>
</reference>
<evidence type="ECO:0000313" key="3">
    <source>
        <dbReference type="Proteomes" id="UP000284543"/>
    </source>
</evidence>
<dbReference type="Proteomes" id="UP000284543">
    <property type="component" value="Unassembled WGS sequence"/>
</dbReference>
<protein>
    <recommendedName>
        <fullName evidence="1">Large polyvalent protein associated domain-containing protein</fullName>
    </recommendedName>
</protein>
<sequence>MAVERANAFTMYYEPFELEGKRLYGTGYTVDHDTVPAGFYCYDVWNDGIEDSEEHIFISRNPLSENISGAVISDEPIDFHGENQMSMKGIQFLDDEPLVSLERLLEQKADGPVAAETAEFCMVQG</sequence>
<gene>
    <name evidence="2" type="ORF">DWW02_25455</name>
</gene>
<evidence type="ECO:0000313" key="2">
    <source>
        <dbReference type="EMBL" id="RGV72065.1"/>
    </source>
</evidence>
<proteinExistence type="predicted"/>
<dbReference type="EMBL" id="QRZM01000016">
    <property type="protein sequence ID" value="RGV72065.1"/>
    <property type="molecule type" value="Genomic_DNA"/>
</dbReference>
<dbReference type="InterPro" id="IPR040809">
    <property type="entry name" value="LPD28"/>
</dbReference>
<evidence type="ECO:0000259" key="1">
    <source>
        <dbReference type="Pfam" id="PF18843"/>
    </source>
</evidence>
<name>A0A412YWR6_9FIRM</name>
<dbReference type="AlphaFoldDB" id="A0A412YWR6"/>
<organism evidence="2 3">
    <name type="scientific">Enterocloster bolteae</name>
    <dbReference type="NCBI Taxonomy" id="208479"/>
    <lineage>
        <taxon>Bacteria</taxon>
        <taxon>Bacillati</taxon>
        <taxon>Bacillota</taxon>
        <taxon>Clostridia</taxon>
        <taxon>Lachnospirales</taxon>
        <taxon>Lachnospiraceae</taxon>
        <taxon>Enterocloster</taxon>
    </lineage>
</organism>
<dbReference type="RefSeq" id="WP_021893337.1">
    <property type="nucleotide sequence ID" value="NZ_CAUHGS010000019.1"/>
</dbReference>
<dbReference type="Pfam" id="PF18843">
    <property type="entry name" value="LPD28"/>
    <property type="match status" value="1"/>
</dbReference>
<feature type="domain" description="Large polyvalent protein associated" evidence="1">
    <location>
        <begin position="13"/>
        <end position="96"/>
    </location>
</feature>
<accession>A0A412YWR6</accession>
<comment type="caution">
    <text evidence="2">The sequence shown here is derived from an EMBL/GenBank/DDBJ whole genome shotgun (WGS) entry which is preliminary data.</text>
</comment>